<evidence type="ECO:0000313" key="2">
    <source>
        <dbReference type="Proteomes" id="UP000838686"/>
    </source>
</evidence>
<reference evidence="1" key="1">
    <citation type="submission" date="2022-01" db="EMBL/GenBank/DDBJ databases">
        <authorList>
            <person name="Criscuolo A."/>
        </authorList>
    </citation>
    <scope>NUCLEOTIDE SEQUENCE</scope>
    <source>
        <strain evidence="1">CIP111893</strain>
    </source>
</reference>
<name>A0ABN8GYA2_9BACL</name>
<protein>
    <recommendedName>
        <fullName evidence="3">HNH endonuclease</fullName>
    </recommendedName>
</protein>
<comment type="caution">
    <text evidence="1">The sequence shown here is derived from an EMBL/GenBank/DDBJ whole genome shotgun (WGS) entry which is preliminary data.</text>
</comment>
<sequence length="74" mass="8803">MNECKIEGCYKPIKAKGLCSMHHQRWRRHGDPLVTKVRQSLYPHTCQWLKCERPTVSKGFCSKHYYIKRTLVLV</sequence>
<proteinExistence type="predicted"/>
<evidence type="ECO:0008006" key="3">
    <source>
        <dbReference type="Google" id="ProtNLM"/>
    </source>
</evidence>
<keyword evidence="2" id="KW-1185">Reference proteome</keyword>
<evidence type="ECO:0000313" key="1">
    <source>
        <dbReference type="EMBL" id="CAH1217889.1"/>
    </source>
</evidence>
<organism evidence="1 2">
    <name type="scientific">Paenibacillus plantiphilus</name>
    <dbReference type="NCBI Taxonomy" id="2905650"/>
    <lineage>
        <taxon>Bacteria</taxon>
        <taxon>Bacillati</taxon>
        <taxon>Bacillota</taxon>
        <taxon>Bacilli</taxon>
        <taxon>Bacillales</taxon>
        <taxon>Paenibacillaceae</taxon>
        <taxon>Paenibacillus</taxon>
    </lineage>
</organism>
<dbReference type="Proteomes" id="UP000838686">
    <property type="component" value="Unassembled WGS sequence"/>
</dbReference>
<gene>
    <name evidence="1" type="ORF">PAECIP111893_04327</name>
</gene>
<accession>A0ABN8GYA2</accession>
<dbReference type="EMBL" id="CAKMMF010000029">
    <property type="protein sequence ID" value="CAH1217889.1"/>
    <property type="molecule type" value="Genomic_DNA"/>
</dbReference>